<reference evidence="2 3" key="1">
    <citation type="submission" date="2022-12" db="EMBL/GenBank/DDBJ databases">
        <title>Chitinophagaceae gen. sp. nov., a new member of the family Chitinophagaceae, isolated from soil in a chemical factory.</title>
        <authorList>
            <person name="Ke Z."/>
        </authorList>
    </citation>
    <scope>NUCLEOTIDE SEQUENCE [LARGE SCALE GENOMIC DNA]</scope>
    <source>
        <strain evidence="2 3">LY-5</strain>
    </source>
</reference>
<keyword evidence="3" id="KW-1185">Reference proteome</keyword>
<evidence type="ECO:0000313" key="3">
    <source>
        <dbReference type="Proteomes" id="UP001210231"/>
    </source>
</evidence>
<dbReference type="Gene3D" id="2.20.110.10">
    <property type="entry name" value="Histone H3 K4-specific methyltransferase SET7/9 N-terminal domain"/>
    <property type="match status" value="1"/>
</dbReference>
<evidence type="ECO:0000256" key="1">
    <source>
        <dbReference type="SAM" id="SignalP"/>
    </source>
</evidence>
<protein>
    <submittedName>
        <fullName evidence="2">Toxin-antitoxin system YwqK family antitoxin</fullName>
    </submittedName>
</protein>
<dbReference type="Pfam" id="PF07661">
    <property type="entry name" value="MORN_2"/>
    <property type="match status" value="4"/>
</dbReference>
<dbReference type="InterPro" id="IPR011652">
    <property type="entry name" value="MORN_2"/>
</dbReference>
<dbReference type="EMBL" id="JAQGEF010000003">
    <property type="protein sequence ID" value="MDA3613782.1"/>
    <property type="molecule type" value="Genomic_DNA"/>
</dbReference>
<dbReference type="SUPFAM" id="SSF82185">
    <property type="entry name" value="Histone H3 K4-specific methyltransferase SET7/9 N-terminal domain"/>
    <property type="match status" value="2"/>
</dbReference>
<keyword evidence="1" id="KW-0732">Signal</keyword>
<comment type="caution">
    <text evidence="2">The sequence shown here is derived from an EMBL/GenBank/DDBJ whole genome shotgun (WGS) entry which is preliminary data.</text>
</comment>
<dbReference type="Gene3D" id="3.90.930.1">
    <property type="match status" value="1"/>
</dbReference>
<evidence type="ECO:0000313" key="2">
    <source>
        <dbReference type="EMBL" id="MDA3613782.1"/>
    </source>
</evidence>
<name>A0ABT4UHH4_9BACT</name>
<gene>
    <name evidence="2" type="ORF">O3P16_03100</name>
</gene>
<accession>A0ABT4UHH4</accession>
<dbReference type="Proteomes" id="UP001210231">
    <property type="component" value="Unassembled WGS sequence"/>
</dbReference>
<feature type="signal peptide" evidence="1">
    <location>
        <begin position="1"/>
        <end position="21"/>
    </location>
</feature>
<proteinExistence type="predicted"/>
<sequence length="289" mass="33377">MMNKFFGIFISFFSLVLTLSAQQPKYTAKQFVSSDDEKQFVRVIPEKDGFMKSYILLTPEIWDVDDDNTTYVVGGKKALVCIEGQVKSGKREGVFSSYILDSIDHTKRYKIWEQTYVNDKLNGEWRTFSLKGNLVDFRTYKNDSLNGVSRNYWIDGKSIMYERIFINGQSKFIQKEYSQNGVVIEETTYVNNIPTGPAKKYYDNGILKDEVNLENGVPNGIRRYYYPSGKIWIEQEMKMGKPWTVIANYTENGQKRNAGTLREGNGTVIFYDNNGSVRETVTYKNGVEF</sequence>
<feature type="chain" id="PRO_5046271553" evidence="1">
    <location>
        <begin position="22"/>
        <end position="289"/>
    </location>
</feature>
<dbReference type="RefSeq" id="WP_407030112.1">
    <property type="nucleotide sequence ID" value="NZ_JAQGEF010000003.1"/>
</dbReference>
<organism evidence="2 3">
    <name type="scientific">Polluticaenibacter yanchengensis</name>
    <dbReference type="NCBI Taxonomy" id="3014562"/>
    <lineage>
        <taxon>Bacteria</taxon>
        <taxon>Pseudomonadati</taxon>
        <taxon>Bacteroidota</taxon>
        <taxon>Chitinophagia</taxon>
        <taxon>Chitinophagales</taxon>
        <taxon>Chitinophagaceae</taxon>
        <taxon>Polluticaenibacter</taxon>
    </lineage>
</organism>